<gene>
    <name evidence="1" type="ORF">F0U60_08335</name>
</gene>
<protein>
    <recommendedName>
        <fullName evidence="3">Lipoprotein</fullName>
    </recommendedName>
</protein>
<reference evidence="1 2" key="1">
    <citation type="submission" date="2019-08" db="EMBL/GenBank/DDBJ databases">
        <title>Archangium and Cystobacter genomes.</title>
        <authorList>
            <person name="Chen I.-C.K."/>
            <person name="Wielgoss S."/>
        </authorList>
    </citation>
    <scope>NUCLEOTIDE SEQUENCE [LARGE SCALE GENOMIC DNA]</scope>
    <source>
        <strain evidence="1 2">Cbm 6</strain>
    </source>
</reference>
<name>A0ABY9WK55_9BACT</name>
<dbReference type="EMBL" id="CP043494">
    <property type="protein sequence ID" value="WNG44108.1"/>
    <property type="molecule type" value="Genomic_DNA"/>
</dbReference>
<sequence>MNTGSMLLTGLFLLAVGCSHGAREVRVQAGTAWESSSAYAAEPEEGVRIKGNTVSARIWVLINNGRFAEAEALIAEATASGLVTAPTATRMMEKIALLNMRVGQIPATLQRARDFPSQLKGYTLFEVRQMLERRDFSLATEAQLKMVSKILKNPERLMEKL</sequence>
<dbReference type="Proteomes" id="UP001611383">
    <property type="component" value="Chromosome"/>
</dbReference>
<accession>A0ABY9WK55</accession>
<evidence type="ECO:0000313" key="1">
    <source>
        <dbReference type="EMBL" id="WNG44108.1"/>
    </source>
</evidence>
<evidence type="ECO:0000313" key="2">
    <source>
        <dbReference type="Proteomes" id="UP001611383"/>
    </source>
</evidence>
<dbReference type="RefSeq" id="WP_395816270.1">
    <property type="nucleotide sequence ID" value="NZ_CP043494.1"/>
</dbReference>
<proteinExistence type="predicted"/>
<evidence type="ECO:0008006" key="3">
    <source>
        <dbReference type="Google" id="ProtNLM"/>
    </source>
</evidence>
<organism evidence="1 2">
    <name type="scientific">Archangium minus</name>
    <dbReference type="NCBI Taxonomy" id="83450"/>
    <lineage>
        <taxon>Bacteria</taxon>
        <taxon>Pseudomonadati</taxon>
        <taxon>Myxococcota</taxon>
        <taxon>Myxococcia</taxon>
        <taxon>Myxococcales</taxon>
        <taxon>Cystobacterineae</taxon>
        <taxon>Archangiaceae</taxon>
        <taxon>Archangium</taxon>
    </lineage>
</organism>
<keyword evidence="2" id="KW-1185">Reference proteome</keyword>